<evidence type="ECO:0000256" key="1">
    <source>
        <dbReference type="ARBA" id="ARBA00001946"/>
    </source>
</evidence>
<dbReference type="GO" id="GO:0046872">
    <property type="term" value="F:metal ion binding"/>
    <property type="evidence" value="ECO:0007669"/>
    <property type="project" value="UniProtKB-KW"/>
</dbReference>
<dbReference type="InterPro" id="IPR004666">
    <property type="entry name" value="Rp_bS6_RimK/Lys_biosynth_LsyX"/>
</dbReference>
<comment type="pathway">
    <text evidence="9">Amino-acid biosynthesis.</text>
</comment>
<dbReference type="PATRIC" id="fig|2287.9.peg.157"/>
<dbReference type="InterPro" id="IPR013651">
    <property type="entry name" value="ATP-grasp_RimK-type"/>
</dbReference>
<protein>
    <submittedName>
        <fullName evidence="12">Alpha-aminoadipate-LysW ligase</fullName>
    </submittedName>
</protein>
<name>A0A157SXL5_SACSO</name>
<organism evidence="12">
    <name type="scientific">Saccharolobus solfataricus</name>
    <name type="common">Sulfolobus solfataricus</name>
    <dbReference type="NCBI Taxonomy" id="2287"/>
    <lineage>
        <taxon>Archaea</taxon>
        <taxon>Thermoproteota</taxon>
        <taxon>Thermoprotei</taxon>
        <taxon>Sulfolobales</taxon>
        <taxon>Sulfolobaceae</taxon>
        <taxon>Saccharolobus</taxon>
    </lineage>
</organism>
<keyword evidence="4" id="KW-0028">Amino-acid biosynthesis</keyword>
<keyword evidence="6 10" id="KW-0547">Nucleotide-binding</keyword>
<evidence type="ECO:0000313" key="12">
    <source>
        <dbReference type="EMBL" id="SAI83699.1"/>
    </source>
</evidence>
<evidence type="ECO:0000256" key="9">
    <source>
        <dbReference type="ARBA" id="ARBA00029440"/>
    </source>
</evidence>
<dbReference type="GO" id="GO:0005524">
    <property type="term" value="F:ATP binding"/>
    <property type="evidence" value="ECO:0007669"/>
    <property type="project" value="UniProtKB-UniRule"/>
</dbReference>
<reference evidence="12" key="1">
    <citation type="submission" date="2016-04" db="EMBL/GenBank/DDBJ databases">
        <authorList>
            <person name="Evans L.H."/>
            <person name="Alamgir A."/>
            <person name="Owens N."/>
            <person name="Weber N.D."/>
            <person name="Virtaneva K."/>
            <person name="Barbian K."/>
            <person name="Babar A."/>
            <person name="Rosenke K."/>
        </authorList>
    </citation>
    <scope>NUCLEOTIDE SEQUENCE</scope>
    <source>
        <strain evidence="12">P1</strain>
    </source>
</reference>
<accession>A0A157SXL5</accession>
<comment type="similarity">
    <text evidence="2">Belongs to the RimK family. LysX subfamily.</text>
</comment>
<dbReference type="SUPFAM" id="SSF56059">
    <property type="entry name" value="Glutathione synthetase ATP-binding domain-like"/>
    <property type="match status" value="1"/>
</dbReference>
<keyword evidence="5" id="KW-0479">Metal-binding</keyword>
<dbReference type="FunFam" id="3.40.50.20:FF:000042">
    <property type="entry name" value="RimK-related lysine biosynthesis protein"/>
    <property type="match status" value="1"/>
</dbReference>
<dbReference type="FunFam" id="3.30.1490.20:FF:000025">
    <property type="entry name" value="Alpha-aminoadipate--LysW ligase LysX protein"/>
    <property type="match status" value="1"/>
</dbReference>
<dbReference type="AlphaFoldDB" id="A0A157SXL5"/>
<dbReference type="Gene3D" id="3.40.50.20">
    <property type="match status" value="1"/>
</dbReference>
<dbReference type="PANTHER" id="PTHR21621:SF2">
    <property type="entry name" value="COENZYME GAMMA-F420-2:ALPHA-L-GLUTAMATE LIGASE"/>
    <property type="match status" value="1"/>
</dbReference>
<dbReference type="GO" id="GO:0005737">
    <property type="term" value="C:cytoplasm"/>
    <property type="evidence" value="ECO:0007669"/>
    <property type="project" value="TreeGrafter"/>
</dbReference>
<dbReference type="NCBIfam" id="TIGR00768">
    <property type="entry name" value="rimK_fam"/>
    <property type="match status" value="1"/>
</dbReference>
<proteinExistence type="inferred from homology"/>
<evidence type="ECO:0000256" key="6">
    <source>
        <dbReference type="ARBA" id="ARBA00022741"/>
    </source>
</evidence>
<dbReference type="PANTHER" id="PTHR21621">
    <property type="entry name" value="RIBOSOMAL PROTEIN S6 MODIFICATION PROTEIN"/>
    <property type="match status" value="1"/>
</dbReference>
<dbReference type="Pfam" id="PF08443">
    <property type="entry name" value="RimK"/>
    <property type="match status" value="1"/>
</dbReference>
<dbReference type="PROSITE" id="PS50975">
    <property type="entry name" value="ATP_GRASP"/>
    <property type="match status" value="1"/>
</dbReference>
<evidence type="ECO:0000256" key="3">
    <source>
        <dbReference type="ARBA" id="ARBA00022598"/>
    </source>
</evidence>
<dbReference type="InterPro" id="IPR016185">
    <property type="entry name" value="PreATP-grasp_dom_sf"/>
</dbReference>
<evidence type="ECO:0000256" key="7">
    <source>
        <dbReference type="ARBA" id="ARBA00022840"/>
    </source>
</evidence>
<dbReference type="EMBL" id="LT549890">
    <property type="protein sequence ID" value="SAI83699.1"/>
    <property type="molecule type" value="Genomic_DNA"/>
</dbReference>
<evidence type="ECO:0000256" key="4">
    <source>
        <dbReference type="ARBA" id="ARBA00022605"/>
    </source>
</evidence>
<evidence type="ECO:0000256" key="8">
    <source>
        <dbReference type="ARBA" id="ARBA00022842"/>
    </source>
</evidence>
<dbReference type="InterPro" id="IPR011761">
    <property type="entry name" value="ATP-grasp"/>
</dbReference>
<dbReference type="InterPro" id="IPR011870">
    <property type="entry name" value="LysX_arch"/>
</dbReference>
<dbReference type="InterPro" id="IPR013815">
    <property type="entry name" value="ATP_grasp_subdomain_1"/>
</dbReference>
<dbReference type="Gene3D" id="3.30.1490.20">
    <property type="entry name" value="ATP-grasp fold, A domain"/>
    <property type="match status" value="1"/>
</dbReference>
<dbReference type="GO" id="GO:0043774">
    <property type="term" value="F:coenzyme F420-2 alpha-glutamyl ligase activity"/>
    <property type="evidence" value="ECO:0007669"/>
    <property type="project" value="TreeGrafter"/>
</dbReference>
<dbReference type="SUPFAM" id="SSF52440">
    <property type="entry name" value="PreATP-grasp domain"/>
    <property type="match status" value="1"/>
</dbReference>
<keyword evidence="7 10" id="KW-0067">ATP-binding</keyword>
<evidence type="ECO:0000256" key="5">
    <source>
        <dbReference type="ARBA" id="ARBA00022723"/>
    </source>
</evidence>
<dbReference type="Pfam" id="PF22626">
    <property type="entry name" value="LysX_preATP_grasp"/>
    <property type="match status" value="1"/>
</dbReference>
<keyword evidence="3 12" id="KW-0436">Ligase</keyword>
<gene>
    <name evidence="12" type="ORF">SSOP1_0145</name>
</gene>
<dbReference type="InterPro" id="IPR054562">
    <property type="entry name" value="LysX/ArgX_preATP_grasp"/>
</dbReference>
<feature type="domain" description="ATP-grasp" evidence="11">
    <location>
        <begin position="96"/>
        <end position="281"/>
    </location>
</feature>
<dbReference type="Gene3D" id="3.30.470.20">
    <property type="entry name" value="ATP-grasp fold, B domain"/>
    <property type="match status" value="1"/>
</dbReference>
<evidence type="ECO:0000256" key="10">
    <source>
        <dbReference type="PROSITE-ProRule" id="PRU00409"/>
    </source>
</evidence>
<keyword evidence="8" id="KW-0460">Magnesium</keyword>
<dbReference type="NCBIfam" id="TIGR02144">
    <property type="entry name" value="LysX_arch"/>
    <property type="match status" value="1"/>
</dbReference>
<dbReference type="GO" id="GO:0009085">
    <property type="term" value="P:lysine biosynthetic process"/>
    <property type="evidence" value="ECO:0007669"/>
    <property type="project" value="InterPro"/>
</dbReference>
<dbReference type="Proteomes" id="UP000076770">
    <property type="component" value="Chromosome i"/>
</dbReference>
<comment type="cofactor">
    <cofactor evidence="1">
        <name>Mg(2+)</name>
        <dbReference type="ChEBI" id="CHEBI:18420"/>
    </cofactor>
</comment>
<evidence type="ECO:0000256" key="2">
    <source>
        <dbReference type="ARBA" id="ARBA00006239"/>
    </source>
</evidence>
<evidence type="ECO:0000259" key="11">
    <source>
        <dbReference type="PROSITE" id="PS50975"/>
    </source>
</evidence>
<sequence length="286" mass="33274">MGRVKIGILYDMPRWEEKNLIEEGKKLGYQVATIYSKDFVLFSNDFTIDNDTDLFIQRNVSHNRALITSFLVEQVGYPVINDHTTLIRCENKIFTTYILARHNIPTPKTFIAFDKTNAIEYSKKLGYPVVIKPVEGSWGRMVAKADNLDVLYSYLEYQEFSTQKYKDIYYIQEFVNKPNRDIRIFVIGDETPVGIYRVNENNWRTNTALGAKAYPLKIDEELRELALKVKDIIGGFFLGIDIFEDKDRGYLVDEVNGVPEYKNTVRVNNFNVSKFLLEKAAEWVKK</sequence>
<dbReference type="FunFam" id="3.30.470.20:FF:000058">
    <property type="entry name" value="Alpha-aminoadipate--LysW ligase LysX protein"/>
    <property type="match status" value="1"/>
</dbReference>